<reference evidence="2" key="1">
    <citation type="journal article" date="2022" name="bioRxiv">
        <title>Sequencing and chromosome-scale assembly of the giantPleurodeles waltlgenome.</title>
        <authorList>
            <person name="Brown T."/>
            <person name="Elewa A."/>
            <person name="Iarovenko S."/>
            <person name="Subramanian E."/>
            <person name="Araus A.J."/>
            <person name="Petzold A."/>
            <person name="Susuki M."/>
            <person name="Suzuki K.-i.T."/>
            <person name="Hayashi T."/>
            <person name="Toyoda A."/>
            <person name="Oliveira C."/>
            <person name="Osipova E."/>
            <person name="Leigh N.D."/>
            <person name="Simon A."/>
            <person name="Yun M.H."/>
        </authorList>
    </citation>
    <scope>NUCLEOTIDE SEQUENCE</scope>
    <source>
        <strain evidence="2">20211129_DDA</strain>
        <tissue evidence="2">Liver</tissue>
    </source>
</reference>
<proteinExistence type="predicted"/>
<dbReference type="AlphaFoldDB" id="A0AAV7PJ00"/>
<protein>
    <submittedName>
        <fullName evidence="2">Uncharacterized protein</fullName>
    </submittedName>
</protein>
<sequence length="152" mass="16325">MGVSPPSRDTANTGGKQQQCNPTEEQTKREQALRQGAAPTRGTDRARGRDRPAAGASERTSNQSQPAGTDRSRAPRRCAFRRAQEEARQAAAREVGGAESGRLRSRRAPKLIEARDSAGRTPGARLPVCRQEAARPRKVGGTQGRALEICAL</sequence>
<feature type="compositionally biased region" description="Basic and acidic residues" evidence="1">
    <location>
        <begin position="42"/>
        <end position="52"/>
    </location>
</feature>
<evidence type="ECO:0000313" key="3">
    <source>
        <dbReference type="Proteomes" id="UP001066276"/>
    </source>
</evidence>
<comment type="caution">
    <text evidence="2">The sequence shown here is derived from an EMBL/GenBank/DDBJ whole genome shotgun (WGS) entry which is preliminary data.</text>
</comment>
<dbReference type="Proteomes" id="UP001066276">
    <property type="component" value="Chromosome 7"/>
</dbReference>
<feature type="compositionally biased region" description="Polar residues" evidence="1">
    <location>
        <begin position="7"/>
        <end position="24"/>
    </location>
</feature>
<name>A0AAV7PJ00_PLEWA</name>
<accession>A0AAV7PJ00</accession>
<organism evidence="2 3">
    <name type="scientific">Pleurodeles waltl</name>
    <name type="common">Iberian ribbed newt</name>
    <dbReference type="NCBI Taxonomy" id="8319"/>
    <lineage>
        <taxon>Eukaryota</taxon>
        <taxon>Metazoa</taxon>
        <taxon>Chordata</taxon>
        <taxon>Craniata</taxon>
        <taxon>Vertebrata</taxon>
        <taxon>Euteleostomi</taxon>
        <taxon>Amphibia</taxon>
        <taxon>Batrachia</taxon>
        <taxon>Caudata</taxon>
        <taxon>Salamandroidea</taxon>
        <taxon>Salamandridae</taxon>
        <taxon>Pleurodelinae</taxon>
        <taxon>Pleurodeles</taxon>
    </lineage>
</organism>
<evidence type="ECO:0000256" key="1">
    <source>
        <dbReference type="SAM" id="MobiDB-lite"/>
    </source>
</evidence>
<dbReference type="EMBL" id="JANPWB010000011">
    <property type="protein sequence ID" value="KAJ1128115.1"/>
    <property type="molecule type" value="Genomic_DNA"/>
</dbReference>
<evidence type="ECO:0000313" key="2">
    <source>
        <dbReference type="EMBL" id="KAJ1128115.1"/>
    </source>
</evidence>
<feature type="region of interest" description="Disordered" evidence="1">
    <location>
        <begin position="1"/>
        <end position="125"/>
    </location>
</feature>
<feature type="compositionally biased region" description="Polar residues" evidence="1">
    <location>
        <begin position="58"/>
        <end position="67"/>
    </location>
</feature>
<gene>
    <name evidence="2" type="ORF">NDU88_006494</name>
</gene>
<keyword evidence="3" id="KW-1185">Reference proteome</keyword>